<keyword evidence="9" id="KW-1278">Translocase</keyword>
<evidence type="ECO:0000256" key="7">
    <source>
        <dbReference type="ARBA" id="ARBA00022741"/>
    </source>
</evidence>
<dbReference type="FunFam" id="3.40.50.300:FF:000127">
    <property type="entry name" value="Ribose import ATP-binding protein RbsA"/>
    <property type="match status" value="1"/>
</dbReference>
<protein>
    <submittedName>
        <fullName evidence="13">Multiple monosaccharide ABC transporter ATP-binding protein</fullName>
    </submittedName>
</protein>
<keyword evidence="5" id="KW-0762">Sugar transport</keyword>
<evidence type="ECO:0000256" key="4">
    <source>
        <dbReference type="ARBA" id="ARBA00022519"/>
    </source>
</evidence>
<feature type="domain" description="ABC transporter" evidence="12">
    <location>
        <begin position="15"/>
        <end position="252"/>
    </location>
</feature>
<dbReference type="PROSITE" id="PS00211">
    <property type="entry name" value="ABC_TRANSPORTER_1"/>
    <property type="match status" value="1"/>
</dbReference>
<keyword evidence="14" id="KW-1185">Reference proteome</keyword>
<evidence type="ECO:0000313" key="13">
    <source>
        <dbReference type="EMBL" id="PYE78649.1"/>
    </source>
</evidence>
<dbReference type="InterPro" id="IPR027417">
    <property type="entry name" value="P-loop_NTPase"/>
</dbReference>
<dbReference type="CDD" id="cd03215">
    <property type="entry name" value="ABC_Carb_Monos_II"/>
    <property type="match status" value="1"/>
</dbReference>
<dbReference type="NCBIfam" id="NF040905">
    <property type="entry name" value="GguA"/>
    <property type="match status" value="1"/>
</dbReference>
<keyword evidence="4" id="KW-0997">Cell inner membrane</keyword>
<dbReference type="EMBL" id="QJTC01000005">
    <property type="protein sequence ID" value="PYE78649.1"/>
    <property type="molecule type" value="Genomic_DNA"/>
</dbReference>
<comment type="caution">
    <text evidence="13">The sequence shown here is derived from an EMBL/GenBank/DDBJ whole genome shotgun (WGS) entry which is preliminary data.</text>
</comment>
<keyword evidence="10" id="KW-0472">Membrane</keyword>
<keyword evidence="6" id="KW-0677">Repeat</keyword>
<dbReference type="PANTHER" id="PTHR43790:SF1">
    <property type="entry name" value="XYLOSE IMPORT ATP-BINDING PROTEIN XYLG"/>
    <property type="match status" value="1"/>
</dbReference>
<evidence type="ECO:0000259" key="12">
    <source>
        <dbReference type="PROSITE" id="PS50893"/>
    </source>
</evidence>
<evidence type="ECO:0000256" key="8">
    <source>
        <dbReference type="ARBA" id="ARBA00022840"/>
    </source>
</evidence>
<dbReference type="CDD" id="cd03216">
    <property type="entry name" value="ABC_Carb_Monos_I"/>
    <property type="match status" value="1"/>
</dbReference>
<dbReference type="InterPro" id="IPR053466">
    <property type="entry name" value="L-arabinose_ABC_transporter"/>
</dbReference>
<evidence type="ECO:0000256" key="1">
    <source>
        <dbReference type="ARBA" id="ARBA00004202"/>
    </source>
</evidence>
<evidence type="ECO:0000256" key="9">
    <source>
        <dbReference type="ARBA" id="ARBA00022967"/>
    </source>
</evidence>
<dbReference type="Pfam" id="PF00005">
    <property type="entry name" value="ABC_tran"/>
    <property type="match status" value="2"/>
</dbReference>
<dbReference type="GO" id="GO:0005524">
    <property type="term" value="F:ATP binding"/>
    <property type="evidence" value="ECO:0007669"/>
    <property type="project" value="UniProtKB-KW"/>
</dbReference>
<dbReference type="Proteomes" id="UP000247540">
    <property type="component" value="Unassembled WGS sequence"/>
</dbReference>
<keyword evidence="2" id="KW-0813">Transport</keyword>
<dbReference type="SMART" id="SM00382">
    <property type="entry name" value="AAA"/>
    <property type="match status" value="2"/>
</dbReference>
<evidence type="ECO:0000256" key="2">
    <source>
        <dbReference type="ARBA" id="ARBA00022448"/>
    </source>
</evidence>
<dbReference type="GO" id="GO:0005886">
    <property type="term" value="C:plasma membrane"/>
    <property type="evidence" value="ECO:0007669"/>
    <property type="project" value="UniProtKB-SubCell"/>
</dbReference>
<organism evidence="13 14">
    <name type="scientific">Xylophilus ampelinus</name>
    <dbReference type="NCBI Taxonomy" id="54067"/>
    <lineage>
        <taxon>Bacteria</taxon>
        <taxon>Pseudomonadati</taxon>
        <taxon>Pseudomonadota</taxon>
        <taxon>Betaproteobacteria</taxon>
        <taxon>Burkholderiales</taxon>
        <taxon>Xylophilus</taxon>
    </lineage>
</organism>
<evidence type="ECO:0000256" key="10">
    <source>
        <dbReference type="ARBA" id="ARBA00023136"/>
    </source>
</evidence>
<dbReference type="PROSITE" id="PS50893">
    <property type="entry name" value="ABC_TRANSPORTER_2"/>
    <property type="match status" value="2"/>
</dbReference>
<keyword evidence="7" id="KW-0547">Nucleotide-binding</keyword>
<evidence type="ECO:0000313" key="14">
    <source>
        <dbReference type="Proteomes" id="UP000247540"/>
    </source>
</evidence>
<name>A0A318SN70_9BURK</name>
<comment type="subcellular location">
    <subcellularLocation>
        <location evidence="1">Cell membrane</location>
        <topology evidence="1">Peripheral membrane protein</topology>
    </subcellularLocation>
</comment>
<dbReference type="AlphaFoldDB" id="A0A318SN70"/>
<dbReference type="SUPFAM" id="SSF52540">
    <property type="entry name" value="P-loop containing nucleoside triphosphate hydrolases"/>
    <property type="match status" value="2"/>
</dbReference>
<dbReference type="InterPro" id="IPR003593">
    <property type="entry name" value="AAA+_ATPase"/>
</dbReference>
<dbReference type="InterPro" id="IPR003439">
    <property type="entry name" value="ABC_transporter-like_ATP-bd"/>
</dbReference>
<gene>
    <name evidence="13" type="ORF">DFQ15_1057</name>
</gene>
<keyword evidence="3" id="KW-1003">Cell membrane</keyword>
<proteinExistence type="predicted"/>
<dbReference type="Gene3D" id="3.40.50.300">
    <property type="entry name" value="P-loop containing nucleotide triphosphate hydrolases"/>
    <property type="match status" value="2"/>
</dbReference>
<evidence type="ECO:0000256" key="11">
    <source>
        <dbReference type="SAM" id="MobiDB-lite"/>
    </source>
</evidence>
<dbReference type="InterPro" id="IPR017871">
    <property type="entry name" value="ABC_transporter-like_CS"/>
</dbReference>
<feature type="compositionally biased region" description="Low complexity" evidence="11">
    <location>
        <begin position="549"/>
        <end position="558"/>
    </location>
</feature>
<dbReference type="InterPro" id="IPR050107">
    <property type="entry name" value="ABC_carbohydrate_import_ATPase"/>
</dbReference>
<feature type="domain" description="ABC transporter" evidence="12">
    <location>
        <begin position="273"/>
        <end position="517"/>
    </location>
</feature>
<dbReference type="GO" id="GO:0016887">
    <property type="term" value="F:ATP hydrolysis activity"/>
    <property type="evidence" value="ECO:0007669"/>
    <property type="project" value="InterPro"/>
</dbReference>
<feature type="region of interest" description="Disordered" evidence="11">
    <location>
        <begin position="520"/>
        <end position="567"/>
    </location>
</feature>
<keyword evidence="8 13" id="KW-0067">ATP-binding</keyword>
<evidence type="ECO:0000256" key="3">
    <source>
        <dbReference type="ARBA" id="ARBA00022475"/>
    </source>
</evidence>
<reference evidence="13 14" key="1">
    <citation type="submission" date="2018-06" db="EMBL/GenBank/DDBJ databases">
        <title>Genomic Encyclopedia of Type Strains, Phase III (KMG-III): the genomes of soil and plant-associated and newly described type strains.</title>
        <authorList>
            <person name="Whitman W."/>
        </authorList>
    </citation>
    <scope>NUCLEOTIDE SEQUENCE [LARGE SCALE GENOMIC DNA]</scope>
    <source>
        <strain evidence="13 14">CECT 7646</strain>
    </source>
</reference>
<accession>A0A318SN70</accession>
<evidence type="ECO:0000256" key="6">
    <source>
        <dbReference type="ARBA" id="ARBA00022737"/>
    </source>
</evidence>
<dbReference type="PANTHER" id="PTHR43790">
    <property type="entry name" value="CARBOHYDRATE TRANSPORT ATP-BINDING PROTEIN MG119-RELATED"/>
    <property type="match status" value="1"/>
</dbReference>
<sequence length="567" mass="61687">MGTMDIPRKPKTMLLDMRNIRKTFPGVVALNQVGLQVKAGEIHAIVGENGAGKSTLMKVLSGVYPHGSYSGEIVFDGEERRFAGIRDSERLGVIIIHQELALVPLLSIAENIFLGNETARHGVIDWMDAHSRTRALLHKVGLRESPEALVGQLGVGKQQLVEIAKALSRHVRLLILDEPTASLNENDSQALLDLLLELKAQGITCILISHKLNEISRVADAITILRDGSTVETLDCRAEAINEDRVIRAMVGREMADRYPPREPRIGDKVFEVRGWRAHHPQRPEQPFLKGIDLHVRQGEIVGIAGLMGAGRTELAMSIFGRSWGLRIAGEVLLHGRPIDVSTVEKAVRHGLAYVTEDRKGNGLVLNEDIQFNISLANLDGVSTASVIDGGREYAVAQGYREKLRIRSSGIDQKTLNLSGGNQQKVVIGKWLFTSPEVLILDEPTRGIDVGAKYEIYTLIGQLAAEGKCVIVISSEMPELLGITDRLYVMNEGRFVAEMRTADASQEKIMRAIVKPSPVSLRAIPPEKEGDAAPAAGRPSQGGPGPDRASASASASASDSHQQQLNP</sequence>
<evidence type="ECO:0000256" key="5">
    <source>
        <dbReference type="ARBA" id="ARBA00022597"/>
    </source>
</evidence>